<dbReference type="SUPFAM" id="SSF53850">
    <property type="entry name" value="Periplasmic binding protein-like II"/>
    <property type="match status" value="1"/>
</dbReference>
<proteinExistence type="predicted"/>
<dbReference type="GeneID" id="98914671"/>
<dbReference type="Proteomes" id="UP000295515">
    <property type="component" value="Unassembled WGS sequence"/>
</dbReference>
<dbReference type="Gene3D" id="3.40.190.10">
    <property type="entry name" value="Periplasmic binding protein-like II"/>
    <property type="match status" value="1"/>
</dbReference>
<name>A0A4R3Z7V0_9FIRM</name>
<dbReference type="PANTHER" id="PTHR43649:SF12">
    <property type="entry name" value="DIACETYLCHITOBIOSE BINDING PROTEIN DASA"/>
    <property type="match status" value="1"/>
</dbReference>
<dbReference type="Pfam" id="PF13416">
    <property type="entry name" value="SBP_bac_8"/>
    <property type="match status" value="1"/>
</dbReference>
<feature type="signal peptide" evidence="1">
    <location>
        <begin position="1"/>
        <end position="25"/>
    </location>
</feature>
<protein>
    <submittedName>
        <fullName evidence="2">Carbohydrate ABC transporter substrate-binding protein (CUT1 family)</fullName>
    </submittedName>
</protein>
<dbReference type="EMBL" id="SMCQ01000003">
    <property type="protein sequence ID" value="TCW01735.1"/>
    <property type="molecule type" value="Genomic_DNA"/>
</dbReference>
<comment type="caution">
    <text evidence="2">The sequence shown here is derived from an EMBL/GenBank/DDBJ whole genome shotgun (WGS) entry which is preliminary data.</text>
</comment>
<dbReference type="AlphaFoldDB" id="A0A4R3Z7V0"/>
<dbReference type="RefSeq" id="WP_066449212.1">
    <property type="nucleotide sequence ID" value="NZ_JANKBF010000001.1"/>
</dbReference>
<sequence length="466" mass="52353">MKKIIKLSCCFVLLLCLGCTPKSHLDPDNPVTVHLWNYYTGKQMESFNALVDTFNTGVGKEKGIVVEVTSVGNVNDLGKNVLDAANKKVGSSEMPDIFAAYADTAYQIDQLGKVVDLSDYFSKDELAEYVDGYIDEGHFNDGLKIFPVAKSTEIMMINTTDFEPFAKAKGVTLDDLQTIEGLNEVAKKYYEYTNGKAFFGRDALANYMIIGLKEFGHDIVSVKDDQVVFDFDKTIVRKLWDNYYLPYIHGYYKAEGRFRSDDVKMGNIISFVGSSSGATFFPKKVIINDEKSYPIDVKVLKAPTFKDGQAYAVQQGAGLVVTKGDDAHIEGSIEFLKWFTDVNQNIKFSIDSGYLPVKKAANDMDSIEKNTKIESELMKEVIQVSVDTVNESKLYTTKAIPNGTSFRSKLESSLKDKSEKDRQAIAKSLKNGQNEKAVFEKYENDQNFEAWYQETYQALKEIITNE</sequence>
<evidence type="ECO:0000313" key="3">
    <source>
        <dbReference type="Proteomes" id="UP000295515"/>
    </source>
</evidence>
<keyword evidence="3" id="KW-1185">Reference proteome</keyword>
<dbReference type="InterPro" id="IPR006059">
    <property type="entry name" value="SBP"/>
</dbReference>
<feature type="chain" id="PRO_5020371447" evidence="1">
    <location>
        <begin position="26"/>
        <end position="466"/>
    </location>
</feature>
<evidence type="ECO:0000256" key="1">
    <source>
        <dbReference type="SAM" id="SignalP"/>
    </source>
</evidence>
<accession>A0A4R3Z7V0</accession>
<dbReference type="InterPro" id="IPR050490">
    <property type="entry name" value="Bact_solute-bd_prot1"/>
</dbReference>
<gene>
    <name evidence="2" type="ORF">EDD60_103195</name>
</gene>
<keyword evidence="1" id="KW-0732">Signal</keyword>
<organism evidence="2 3">
    <name type="scientific">Longibaculum muris</name>
    <dbReference type="NCBI Taxonomy" id="1796628"/>
    <lineage>
        <taxon>Bacteria</taxon>
        <taxon>Bacillati</taxon>
        <taxon>Bacillota</taxon>
        <taxon>Erysipelotrichia</taxon>
        <taxon>Erysipelotrichales</taxon>
        <taxon>Coprobacillaceae</taxon>
        <taxon>Longibaculum</taxon>
    </lineage>
</organism>
<dbReference type="PANTHER" id="PTHR43649">
    <property type="entry name" value="ARABINOSE-BINDING PROTEIN-RELATED"/>
    <property type="match status" value="1"/>
</dbReference>
<evidence type="ECO:0000313" key="2">
    <source>
        <dbReference type="EMBL" id="TCW01735.1"/>
    </source>
</evidence>
<reference evidence="2 3" key="1">
    <citation type="submission" date="2019-03" db="EMBL/GenBank/DDBJ databases">
        <title>Genomic Encyclopedia of Type Strains, Phase IV (KMG-IV): sequencing the most valuable type-strain genomes for metagenomic binning, comparative biology and taxonomic classification.</title>
        <authorList>
            <person name="Goeker M."/>
        </authorList>
    </citation>
    <scope>NUCLEOTIDE SEQUENCE [LARGE SCALE GENOMIC DNA]</scope>
    <source>
        <strain evidence="2 3">DSM 29487</strain>
    </source>
</reference>